<dbReference type="RefSeq" id="WP_219748619.1">
    <property type="nucleotide sequence ID" value="NZ_JAHXZN010000003.1"/>
</dbReference>
<evidence type="ECO:0000259" key="1">
    <source>
        <dbReference type="PROSITE" id="PS50801"/>
    </source>
</evidence>
<reference evidence="2 3" key="1">
    <citation type="submission" date="2021-07" db="EMBL/GenBank/DDBJ databases">
        <title>Sphingomonas sp.</title>
        <authorList>
            <person name="Feng G."/>
            <person name="Li J."/>
            <person name="Pan M."/>
        </authorList>
    </citation>
    <scope>NUCLEOTIDE SEQUENCE [LARGE SCALE GENOMIC DNA]</scope>
    <source>
        <strain evidence="2 3">RRHST34</strain>
    </source>
</reference>
<accession>A0ABS7BNJ2</accession>
<keyword evidence="3" id="KW-1185">Reference proteome</keyword>
<comment type="caution">
    <text evidence="2">The sequence shown here is derived from an EMBL/GenBank/DDBJ whole genome shotgun (WGS) entry which is preliminary data.</text>
</comment>
<dbReference type="InterPro" id="IPR002645">
    <property type="entry name" value="STAS_dom"/>
</dbReference>
<dbReference type="EMBL" id="JAHXZN010000003">
    <property type="protein sequence ID" value="MBW6531196.1"/>
    <property type="molecule type" value="Genomic_DNA"/>
</dbReference>
<dbReference type="Proteomes" id="UP000759103">
    <property type="component" value="Unassembled WGS sequence"/>
</dbReference>
<name>A0ABS7BNJ2_9SPHN</name>
<organism evidence="2 3">
    <name type="scientific">Sphingomonas citri</name>
    <dbReference type="NCBI Taxonomy" id="2862499"/>
    <lineage>
        <taxon>Bacteria</taxon>
        <taxon>Pseudomonadati</taxon>
        <taxon>Pseudomonadota</taxon>
        <taxon>Alphaproteobacteria</taxon>
        <taxon>Sphingomonadales</taxon>
        <taxon>Sphingomonadaceae</taxon>
        <taxon>Sphingomonas</taxon>
    </lineage>
</organism>
<sequence length="103" mass="10890">MTTAIVAERGFSLATIDRLAAALREALARGDSIQLDLTHVAAPDLALLQLVEAARRQASRDGVDVALAAPAGAGLARALERAGFIKGFDATDHDFWFHGDPPR</sequence>
<evidence type="ECO:0000313" key="3">
    <source>
        <dbReference type="Proteomes" id="UP000759103"/>
    </source>
</evidence>
<evidence type="ECO:0000313" key="2">
    <source>
        <dbReference type="EMBL" id="MBW6531196.1"/>
    </source>
</evidence>
<gene>
    <name evidence="2" type="ORF">KZ820_10665</name>
</gene>
<feature type="domain" description="STAS" evidence="1">
    <location>
        <begin position="11"/>
        <end position="103"/>
    </location>
</feature>
<dbReference type="InterPro" id="IPR058548">
    <property type="entry name" value="MlaB-like_STAS"/>
</dbReference>
<dbReference type="Gene3D" id="3.30.750.24">
    <property type="entry name" value="STAS domain"/>
    <property type="match status" value="1"/>
</dbReference>
<dbReference type="InterPro" id="IPR036513">
    <property type="entry name" value="STAS_dom_sf"/>
</dbReference>
<dbReference type="SUPFAM" id="SSF52091">
    <property type="entry name" value="SpoIIaa-like"/>
    <property type="match status" value="1"/>
</dbReference>
<dbReference type="PROSITE" id="PS50801">
    <property type="entry name" value="STAS"/>
    <property type="match status" value="1"/>
</dbReference>
<dbReference type="Pfam" id="PF13466">
    <property type="entry name" value="STAS_2"/>
    <property type="match status" value="1"/>
</dbReference>
<proteinExistence type="predicted"/>
<protein>
    <submittedName>
        <fullName evidence="2">STAS domain-containing protein</fullName>
    </submittedName>
</protein>